<sequence>MPSQSPSTDYTLPIRCIESVLLIRPDSNCLLPAQNLAIIAGLHRFCRRLVLPEAGLYFRALASFIDLQTPPMAGYFTSSLPSGTSAGWAEQEVAEKHFDACEFLRPTKTRAMVNLFLAPLQLPSVPASSLQPAALCITSTSVDEDAFLISALNGILLPWPRYRHLISARI</sequence>
<name>A0A448XKN3_9PLAT</name>
<evidence type="ECO:0000313" key="1">
    <source>
        <dbReference type="EMBL" id="VEL38953.1"/>
    </source>
</evidence>
<dbReference type="AlphaFoldDB" id="A0A448XKN3"/>
<protein>
    <submittedName>
        <fullName evidence="1">Uncharacterized protein</fullName>
    </submittedName>
</protein>
<proteinExistence type="predicted"/>
<reference evidence="1" key="1">
    <citation type="submission" date="2018-11" db="EMBL/GenBank/DDBJ databases">
        <authorList>
            <consortium name="Pathogen Informatics"/>
        </authorList>
    </citation>
    <scope>NUCLEOTIDE SEQUENCE</scope>
</reference>
<accession>A0A448XKN3</accession>
<dbReference type="Proteomes" id="UP000784294">
    <property type="component" value="Unassembled WGS sequence"/>
</dbReference>
<dbReference type="EMBL" id="CAAALY010259589">
    <property type="protein sequence ID" value="VEL38953.1"/>
    <property type="molecule type" value="Genomic_DNA"/>
</dbReference>
<comment type="caution">
    <text evidence="1">The sequence shown here is derived from an EMBL/GenBank/DDBJ whole genome shotgun (WGS) entry which is preliminary data.</text>
</comment>
<keyword evidence="2" id="KW-1185">Reference proteome</keyword>
<organism evidence="1 2">
    <name type="scientific">Protopolystoma xenopodis</name>
    <dbReference type="NCBI Taxonomy" id="117903"/>
    <lineage>
        <taxon>Eukaryota</taxon>
        <taxon>Metazoa</taxon>
        <taxon>Spiralia</taxon>
        <taxon>Lophotrochozoa</taxon>
        <taxon>Platyhelminthes</taxon>
        <taxon>Monogenea</taxon>
        <taxon>Polyopisthocotylea</taxon>
        <taxon>Polystomatidea</taxon>
        <taxon>Polystomatidae</taxon>
        <taxon>Protopolystoma</taxon>
    </lineage>
</organism>
<feature type="non-terminal residue" evidence="1">
    <location>
        <position position="170"/>
    </location>
</feature>
<gene>
    <name evidence="1" type="ORF">PXEA_LOCUS32393</name>
</gene>
<evidence type="ECO:0000313" key="2">
    <source>
        <dbReference type="Proteomes" id="UP000784294"/>
    </source>
</evidence>